<dbReference type="Proteomes" id="UP001464387">
    <property type="component" value="Unassembled WGS sequence"/>
</dbReference>
<accession>A0ABV1YQR1</accession>
<dbReference type="InterPro" id="IPR001387">
    <property type="entry name" value="Cro/C1-type_HTH"/>
</dbReference>
<name>A0ABV1YQR1_9HYPH</name>
<dbReference type="PROSITE" id="PS50943">
    <property type="entry name" value="HTH_CROC1"/>
    <property type="match status" value="1"/>
</dbReference>
<dbReference type="InterPro" id="IPR010982">
    <property type="entry name" value="Lambda_DNA-bd_dom_sf"/>
</dbReference>
<dbReference type="Gene3D" id="1.10.260.40">
    <property type="entry name" value="lambda repressor-like DNA-binding domains"/>
    <property type="match status" value="1"/>
</dbReference>
<keyword evidence="3" id="KW-1185">Reference proteome</keyword>
<protein>
    <submittedName>
        <fullName evidence="2">Helix-turn-helix transcriptional regulator</fullName>
    </submittedName>
</protein>
<dbReference type="EMBL" id="JAMYPJ010000078">
    <property type="protein sequence ID" value="MER8937486.1"/>
    <property type="molecule type" value="Genomic_DNA"/>
</dbReference>
<evidence type="ECO:0000259" key="1">
    <source>
        <dbReference type="PROSITE" id="PS50943"/>
    </source>
</evidence>
<evidence type="ECO:0000313" key="3">
    <source>
        <dbReference type="Proteomes" id="UP001464387"/>
    </source>
</evidence>
<sequence length="256" mass="28566">MSIRENLAANLRRLCKNHASVSAVCRELGINRTQFERYLQGQTVPNKATAKLICDYFHISEPELYRDPGTPEPTVAGLPPISEILFKQMIRPPAPSIAGGTYFTYFSIPARPDLLMRSVTFVRREAELVTFRRVTGWSERGGSTWARARGNHYGVAISRLNWIYFSGVNRRQTGEPSLISVQWAPISEPVLIGKAMLLTEAGPAFVSVIMRQDLSGIPARHAIRMAHVVGFDDPAIDQLVVSLARDWQDQSPGYAK</sequence>
<gene>
    <name evidence="2" type="ORF">NKI33_31600</name>
</gene>
<evidence type="ECO:0000313" key="2">
    <source>
        <dbReference type="EMBL" id="MER8937486.1"/>
    </source>
</evidence>
<dbReference type="SUPFAM" id="SSF47413">
    <property type="entry name" value="lambda repressor-like DNA-binding domains"/>
    <property type="match status" value="1"/>
</dbReference>
<organism evidence="2 3">
    <name type="scientific">Mesorhizobium opportunistum</name>
    <dbReference type="NCBI Taxonomy" id="593909"/>
    <lineage>
        <taxon>Bacteria</taxon>
        <taxon>Pseudomonadati</taxon>
        <taxon>Pseudomonadota</taxon>
        <taxon>Alphaproteobacteria</taxon>
        <taxon>Hyphomicrobiales</taxon>
        <taxon>Phyllobacteriaceae</taxon>
        <taxon>Mesorhizobium</taxon>
    </lineage>
</organism>
<comment type="caution">
    <text evidence="2">The sequence shown here is derived from an EMBL/GenBank/DDBJ whole genome shotgun (WGS) entry which is preliminary data.</text>
</comment>
<dbReference type="Pfam" id="PF13560">
    <property type="entry name" value="HTH_31"/>
    <property type="match status" value="1"/>
</dbReference>
<proteinExistence type="predicted"/>
<feature type="domain" description="HTH cro/C1-type" evidence="1">
    <location>
        <begin position="11"/>
        <end position="64"/>
    </location>
</feature>
<reference evidence="2 3" key="1">
    <citation type="journal article" date="2024" name="Proc. Natl. Acad. Sci. U.S.A.">
        <title>The evolutionary genomics of adaptation to stress in wild rhizobium bacteria.</title>
        <authorList>
            <person name="Kehlet-Delgado H."/>
            <person name="Montoya A.P."/>
            <person name="Jensen K.T."/>
            <person name="Wendlandt C.E."/>
            <person name="Dexheimer C."/>
            <person name="Roberts M."/>
            <person name="Torres Martinez L."/>
            <person name="Friesen M.L."/>
            <person name="Griffitts J.S."/>
            <person name="Porter S.S."/>
        </authorList>
    </citation>
    <scope>NUCLEOTIDE SEQUENCE [LARGE SCALE GENOMIC DNA]</scope>
    <source>
        <strain evidence="2 3">M0729</strain>
    </source>
</reference>
<dbReference type="RefSeq" id="WP_287387505.1">
    <property type="nucleotide sequence ID" value="NZ_JAMYMY010000029.1"/>
</dbReference>